<reference evidence="2" key="2">
    <citation type="submission" date="2012-02" db="EMBL/GenBank/DDBJ databases">
        <title>Complete genome sequence of Blastococcus saxobsidens strain DD2.</title>
        <authorList>
            <person name="Genoscope."/>
        </authorList>
    </citation>
    <scope>NUCLEOTIDE SEQUENCE [LARGE SCALE GENOMIC DNA]</scope>
    <source>
        <strain evidence="2">DD2</strain>
    </source>
</reference>
<name>H6RW24_BLASD</name>
<sequence length="41" mass="4502">MEVLGHAQTRTTTDTYSQVMPALGRDVADRMGNALWRSPAP</sequence>
<accession>H6RW24</accession>
<dbReference type="KEGG" id="bsd:BLASA_1097"/>
<protein>
    <submittedName>
        <fullName evidence="1">Integrase (Recombinase)</fullName>
    </submittedName>
</protein>
<gene>
    <name evidence="1" type="ordered locus">BLASA_1097</name>
</gene>
<dbReference type="AlphaFoldDB" id="H6RW24"/>
<reference evidence="1 2" key="1">
    <citation type="journal article" date="2012" name="J. Bacteriol.">
        <title>Genome Sequence of Blastococcus saxobsidens DD2, a Stone-Inhabiting Bacterium.</title>
        <authorList>
            <person name="Chouaia B."/>
            <person name="Crotti E."/>
            <person name="Brusetti L."/>
            <person name="Daffonchio D."/>
            <person name="Essoussi I."/>
            <person name="Nouioui I."/>
            <person name="Sbissi I."/>
            <person name="Ghodhbane-Gtari F."/>
            <person name="Gtari M."/>
            <person name="Vacherie B."/>
            <person name="Barbe V."/>
            <person name="Medigue C."/>
            <person name="Gury J."/>
            <person name="Pujic P."/>
            <person name="Normand P."/>
        </authorList>
    </citation>
    <scope>NUCLEOTIDE SEQUENCE [LARGE SCALE GENOMIC DNA]</scope>
    <source>
        <strain evidence="1 2">DD2</strain>
    </source>
</reference>
<dbReference type="EMBL" id="FO117623">
    <property type="protein sequence ID" value="CCG02041.1"/>
    <property type="molecule type" value="Genomic_DNA"/>
</dbReference>
<dbReference type="Proteomes" id="UP000007517">
    <property type="component" value="Chromosome"/>
</dbReference>
<keyword evidence="2" id="KW-1185">Reference proteome</keyword>
<evidence type="ECO:0000313" key="1">
    <source>
        <dbReference type="EMBL" id="CCG02041.1"/>
    </source>
</evidence>
<evidence type="ECO:0000313" key="2">
    <source>
        <dbReference type="Proteomes" id="UP000007517"/>
    </source>
</evidence>
<proteinExistence type="predicted"/>
<organism evidence="1 2">
    <name type="scientific">Blastococcus saxobsidens (strain DD2)</name>
    <dbReference type="NCBI Taxonomy" id="1146883"/>
    <lineage>
        <taxon>Bacteria</taxon>
        <taxon>Bacillati</taxon>
        <taxon>Actinomycetota</taxon>
        <taxon>Actinomycetes</taxon>
        <taxon>Geodermatophilales</taxon>
        <taxon>Geodermatophilaceae</taxon>
        <taxon>Blastococcus</taxon>
    </lineage>
</organism>
<dbReference type="HOGENOM" id="CLU_3266511_0_0_11"/>